<sequence>MALKALNKIKRPVQIELEAIQKSWKLEALSQEPYYAHTDEHHVTPLGTKTTVVITSDSFDYGEKGSELNLFEKLTIKTPVEMKPAQFNKRQEVKIVSLSKATTYGDYQNQLSLEGILMDAKEYETRLKQQQK</sequence>
<comment type="caution">
    <text evidence="2">The sequence shown here is derived from an EMBL/GenBank/DDBJ whole genome shotgun (WGS) entry which is preliminary data.</text>
</comment>
<dbReference type="EMBL" id="NGLE02000001">
    <property type="protein sequence ID" value="MEI5994352.1"/>
    <property type="molecule type" value="Genomic_DNA"/>
</dbReference>
<dbReference type="EMBL" id="NGLE01000002">
    <property type="protein sequence ID" value="OTO08821.1"/>
    <property type="molecule type" value="Genomic_DNA"/>
</dbReference>
<evidence type="ECO:0000313" key="2">
    <source>
        <dbReference type="EMBL" id="OTO08821.1"/>
    </source>
</evidence>
<dbReference type="RefSeq" id="WP_086330731.1">
    <property type="nucleotide sequence ID" value="NZ_NGLE02000001.1"/>
</dbReference>
<proteinExistence type="predicted"/>
<dbReference type="OrthoDB" id="1692166at2"/>
<protein>
    <submittedName>
        <fullName evidence="2">Uncharacterized protein</fullName>
    </submittedName>
</protein>
<keyword evidence="3" id="KW-1185">Reference proteome</keyword>
<name>A0A242CF32_9ENTE</name>
<evidence type="ECO:0000313" key="1">
    <source>
        <dbReference type="EMBL" id="MEI5994352.1"/>
    </source>
</evidence>
<evidence type="ECO:0000313" key="3">
    <source>
        <dbReference type="Proteomes" id="UP000195139"/>
    </source>
</evidence>
<reference evidence="2" key="1">
    <citation type="submission" date="2017-05" db="EMBL/GenBank/DDBJ databases">
        <title>The Genome Sequence of Enterococcus sp. 4G2_DIV0659.</title>
        <authorList>
            <consortium name="The Broad Institute Genomics Platform"/>
            <consortium name="The Broad Institute Genomic Center for Infectious Diseases"/>
            <person name="Earl A."/>
            <person name="Manson A."/>
            <person name="Schwartman J."/>
            <person name="Gilmore M."/>
            <person name="Abouelleil A."/>
            <person name="Cao P."/>
            <person name="Chapman S."/>
            <person name="Cusick C."/>
            <person name="Shea T."/>
            <person name="Young S."/>
            <person name="Neafsey D."/>
            <person name="Nusbaum C."/>
            <person name="Birren B."/>
        </authorList>
    </citation>
    <scope>NUCLEOTIDE SEQUENCE [LARGE SCALE GENOMIC DNA]</scope>
    <source>
        <strain evidence="2">4G2_DIV0659</strain>
    </source>
</reference>
<organism evidence="2">
    <name type="scientific">Candidatus Enterococcus mansonii</name>
    <dbReference type="NCBI Taxonomy" id="1834181"/>
    <lineage>
        <taxon>Bacteria</taxon>
        <taxon>Bacillati</taxon>
        <taxon>Bacillota</taxon>
        <taxon>Bacilli</taxon>
        <taxon>Lactobacillales</taxon>
        <taxon>Enterococcaceae</taxon>
        <taxon>Enterococcus</taxon>
    </lineage>
</organism>
<reference evidence="1 3" key="2">
    <citation type="submission" date="2018-07" db="EMBL/GenBank/DDBJ databases">
        <title>The Genome Sequence of Enterococcus sp. DIV0659b.</title>
        <authorList>
            <consortium name="The Broad Institute Genomics Platform"/>
            <consortium name="The Broad Institute Genomic Center for Infectious Diseases"/>
            <person name="Earl A."/>
            <person name="Manson A."/>
            <person name="Schwartman J."/>
            <person name="Gilmore M."/>
            <person name="Abouelleil A."/>
            <person name="Cao P."/>
            <person name="Chapman S."/>
            <person name="Cusick C."/>
            <person name="Shea T."/>
            <person name="Young S."/>
            <person name="Neafsey D."/>
            <person name="Nusbaum C."/>
            <person name="Birren B."/>
        </authorList>
    </citation>
    <scope>NUCLEOTIDE SEQUENCE [LARGE SCALE GENOMIC DNA]</scope>
    <source>
        <strain evidence="1 3">4G2_DIV0659</strain>
    </source>
</reference>
<dbReference type="AlphaFoldDB" id="A0A242CF32"/>
<gene>
    <name evidence="2" type="ORF">A5880_001821</name>
    <name evidence="1" type="ORF">A5880_001910</name>
</gene>
<accession>A0A242CF32</accession>
<dbReference type="Proteomes" id="UP000195139">
    <property type="component" value="Unassembled WGS sequence"/>
</dbReference>